<evidence type="ECO:0000313" key="2">
    <source>
        <dbReference type="EMBL" id="CCX34518.1"/>
    </source>
</evidence>
<dbReference type="Proteomes" id="UP000018144">
    <property type="component" value="Unassembled WGS sequence"/>
</dbReference>
<feature type="compositionally biased region" description="Low complexity" evidence="1">
    <location>
        <begin position="299"/>
        <end position="311"/>
    </location>
</feature>
<feature type="compositionally biased region" description="Polar residues" evidence="1">
    <location>
        <begin position="48"/>
        <end position="57"/>
    </location>
</feature>
<feature type="region of interest" description="Disordered" evidence="1">
    <location>
        <begin position="35"/>
        <end position="124"/>
    </location>
</feature>
<reference evidence="2 3" key="1">
    <citation type="journal article" date="2013" name="PLoS Genet.">
        <title>The genome and development-dependent transcriptomes of Pyronema confluens: a window into fungal evolution.</title>
        <authorList>
            <person name="Traeger S."/>
            <person name="Altegoer F."/>
            <person name="Freitag M."/>
            <person name="Gabaldon T."/>
            <person name="Kempken F."/>
            <person name="Kumar A."/>
            <person name="Marcet-Houben M."/>
            <person name="Poggeler S."/>
            <person name="Stajich J.E."/>
            <person name="Nowrousian M."/>
        </authorList>
    </citation>
    <scope>NUCLEOTIDE SEQUENCE [LARGE SCALE GENOMIC DNA]</scope>
    <source>
        <strain evidence="3">CBS 100304</strain>
        <tissue evidence="2">Vegetative mycelium</tissue>
    </source>
</reference>
<proteinExistence type="predicted"/>
<feature type="compositionally biased region" description="Basic and acidic residues" evidence="1">
    <location>
        <begin position="79"/>
        <end position="93"/>
    </location>
</feature>
<feature type="region of interest" description="Disordered" evidence="1">
    <location>
        <begin position="287"/>
        <end position="346"/>
    </location>
</feature>
<accession>U4LXM2</accession>
<feature type="compositionally biased region" description="Basic and acidic residues" evidence="1">
    <location>
        <begin position="105"/>
        <end position="115"/>
    </location>
</feature>
<dbReference type="AlphaFoldDB" id="U4LXM2"/>
<name>U4LXM2_PYROM</name>
<feature type="region of interest" description="Disordered" evidence="1">
    <location>
        <begin position="224"/>
        <end position="272"/>
    </location>
</feature>
<dbReference type="EMBL" id="HF936567">
    <property type="protein sequence ID" value="CCX34518.1"/>
    <property type="molecule type" value="Genomic_DNA"/>
</dbReference>
<keyword evidence="3" id="KW-1185">Reference proteome</keyword>
<evidence type="ECO:0000313" key="3">
    <source>
        <dbReference type="Proteomes" id="UP000018144"/>
    </source>
</evidence>
<gene>
    <name evidence="2" type="ORF">PCON_03911</name>
</gene>
<sequence length="368" mass="41006">MNDRFLDDFILQHTQPHHSILPNSTSTAINDYYELHHHPSPRPLQMAPVTTSTTSSDRILRSRLTLNPPRRLIEQLGSDQHKPSPRKSTDKPKKAAKTPFSSRGNKKEANKGDKNRNKRKAKISKKAIVARYTITPECLQELQSHNSDNINGSQGFLAAKLQQLGDGEESPAEGIEITMTVSKEFEFLKWTKNMDLKDTDFAAKEAQEAHDELVESLERPPTFDAATQEPEAPGASAPINVDAATQAPEESEAYTDYRYEDQEGSVYSEERESPAWITRGFTAINQPNPSLSMGPVAASQQQQGSLSLQESDAALRQRQESEDPALSLDGLDITSNSQGQKREMEEQMEQSILLKLVLATHGICEKEI</sequence>
<protein>
    <submittedName>
        <fullName evidence="2">Uncharacterized protein</fullName>
    </submittedName>
</protein>
<organism evidence="2 3">
    <name type="scientific">Pyronema omphalodes (strain CBS 100304)</name>
    <name type="common">Pyronema confluens</name>
    <dbReference type="NCBI Taxonomy" id="1076935"/>
    <lineage>
        <taxon>Eukaryota</taxon>
        <taxon>Fungi</taxon>
        <taxon>Dikarya</taxon>
        <taxon>Ascomycota</taxon>
        <taxon>Pezizomycotina</taxon>
        <taxon>Pezizomycetes</taxon>
        <taxon>Pezizales</taxon>
        <taxon>Pyronemataceae</taxon>
        <taxon>Pyronema</taxon>
    </lineage>
</organism>
<evidence type="ECO:0000256" key="1">
    <source>
        <dbReference type="SAM" id="MobiDB-lite"/>
    </source>
</evidence>